<evidence type="ECO:0000313" key="6">
    <source>
        <dbReference type="Proteomes" id="UP001389717"/>
    </source>
</evidence>
<dbReference type="PANTHER" id="PTHR20842">
    <property type="entry name" value="PROTEASE S51 ALPHA-ASPARTYL DIPEPTIDASE"/>
    <property type="match status" value="1"/>
</dbReference>
<reference evidence="5 6" key="1">
    <citation type="submission" date="2024-04" db="EMBL/GenBank/DDBJ databases">
        <title>Bacillus oryzaecorticis sp. nov., a moderately halophilic bacterium isolated from rice husks.</title>
        <authorList>
            <person name="Zhu H.-S."/>
        </authorList>
    </citation>
    <scope>NUCLEOTIDE SEQUENCE [LARGE SCALE GENOMIC DNA]</scope>
    <source>
        <strain evidence="5 6">ZC255</strain>
    </source>
</reference>
<dbReference type="EMBL" id="JBBYAF010000005">
    <property type="protein sequence ID" value="MEL3971374.1"/>
    <property type="molecule type" value="Genomic_DNA"/>
</dbReference>
<dbReference type="Gene3D" id="3.40.50.880">
    <property type="match status" value="1"/>
</dbReference>
<accession>A0ABU9K832</accession>
<proteinExistence type="inferred from homology"/>
<evidence type="ECO:0000256" key="1">
    <source>
        <dbReference type="ARBA" id="ARBA00006534"/>
    </source>
</evidence>
<keyword evidence="3" id="KW-0378">Hydrolase</keyword>
<evidence type="ECO:0000256" key="4">
    <source>
        <dbReference type="ARBA" id="ARBA00022825"/>
    </source>
</evidence>
<comment type="caution">
    <text evidence="5">The sequence shown here is derived from an EMBL/GenBank/DDBJ whole genome shotgun (WGS) entry which is preliminary data.</text>
</comment>
<organism evidence="5 6">
    <name type="scientific">Rossellomorea oryzaecorticis</name>
    <dbReference type="NCBI Taxonomy" id="1396505"/>
    <lineage>
        <taxon>Bacteria</taxon>
        <taxon>Bacillati</taxon>
        <taxon>Bacillota</taxon>
        <taxon>Bacilli</taxon>
        <taxon>Bacillales</taxon>
        <taxon>Bacillaceae</taxon>
        <taxon>Rossellomorea</taxon>
    </lineage>
</organism>
<dbReference type="InterPro" id="IPR029062">
    <property type="entry name" value="Class_I_gatase-like"/>
</dbReference>
<comment type="similarity">
    <text evidence="1">Belongs to the peptidase S51 family.</text>
</comment>
<dbReference type="RefSeq" id="WP_341980571.1">
    <property type="nucleotide sequence ID" value="NZ_JBBYAF010000005.1"/>
</dbReference>
<gene>
    <name evidence="5" type="ORF">AAEO50_03695</name>
</gene>
<name>A0ABU9K832_9BACI</name>
<dbReference type="Proteomes" id="UP001389717">
    <property type="component" value="Unassembled WGS sequence"/>
</dbReference>
<keyword evidence="4" id="KW-0720">Serine protease</keyword>
<dbReference type="InterPro" id="IPR005320">
    <property type="entry name" value="Peptidase_S51"/>
</dbReference>
<protein>
    <submittedName>
        <fullName evidence="5">Type 1 glutamine amidotransferase-like domain-containing protein</fullName>
    </submittedName>
</protein>
<sequence>MRTIVISGGGNEKQTEAIDRHFVSLLNPAKPLLYIPVAMEAPQVSYKACYEWITGVFCPLGVEHIVMWTDLEGKSAADLTCFSAVYIGGGNTFHLLKILNDTHFSKVIRDYLEVGGTVYGGSAGGIILGSHIMTCAINDENKVQSEGYEGLGFLGRFAILCHYEKGQDLFIQSFIQEFQLPVIALSEETGLFIRGCDIKVIGNKSAIVFDDKGSCEVNIGTLIE</sequence>
<dbReference type="SUPFAM" id="SSF52317">
    <property type="entry name" value="Class I glutamine amidotransferase-like"/>
    <property type="match status" value="1"/>
</dbReference>
<keyword evidence="6" id="KW-1185">Reference proteome</keyword>
<keyword evidence="2" id="KW-0645">Protease</keyword>
<evidence type="ECO:0000256" key="2">
    <source>
        <dbReference type="ARBA" id="ARBA00022670"/>
    </source>
</evidence>
<dbReference type="PANTHER" id="PTHR20842:SF0">
    <property type="entry name" value="ALPHA-ASPARTYL DIPEPTIDASE"/>
    <property type="match status" value="1"/>
</dbReference>
<evidence type="ECO:0000256" key="3">
    <source>
        <dbReference type="ARBA" id="ARBA00022801"/>
    </source>
</evidence>
<dbReference type="Pfam" id="PF03575">
    <property type="entry name" value="Peptidase_S51"/>
    <property type="match status" value="1"/>
</dbReference>
<evidence type="ECO:0000313" key="5">
    <source>
        <dbReference type="EMBL" id="MEL3971374.1"/>
    </source>
</evidence>